<dbReference type="GO" id="GO:0004674">
    <property type="term" value="F:protein serine/threonine kinase activity"/>
    <property type="evidence" value="ECO:0007669"/>
    <property type="project" value="UniProtKB-EC"/>
</dbReference>
<feature type="compositionally biased region" description="Basic and acidic residues" evidence="5">
    <location>
        <begin position="468"/>
        <end position="484"/>
    </location>
</feature>
<dbReference type="GO" id="GO:0000776">
    <property type="term" value="C:kinetochore"/>
    <property type="evidence" value="ECO:0007669"/>
    <property type="project" value="UniProtKB-KW"/>
</dbReference>
<dbReference type="GO" id="GO:0005524">
    <property type="term" value="F:ATP binding"/>
    <property type="evidence" value="ECO:0007669"/>
    <property type="project" value="InterPro"/>
</dbReference>
<dbReference type="PANTHER" id="PTHR14030:SF4">
    <property type="entry name" value="BUB1 KINASE, ISOFORM A-RELATED"/>
    <property type="match status" value="1"/>
</dbReference>
<dbReference type="GO" id="GO:0007094">
    <property type="term" value="P:mitotic spindle assembly checkpoint signaling"/>
    <property type="evidence" value="ECO:0007669"/>
    <property type="project" value="InterPro"/>
</dbReference>
<feature type="region of interest" description="Disordered" evidence="5">
    <location>
        <begin position="443"/>
        <end position="488"/>
    </location>
</feature>
<dbReference type="InterPro" id="IPR013212">
    <property type="entry name" value="Mad3/Bub1_I"/>
</dbReference>
<dbReference type="PROSITE" id="PS50011">
    <property type="entry name" value="PROTEIN_KINASE_DOM"/>
    <property type="match status" value="1"/>
</dbReference>
<comment type="subcellular location">
    <subcellularLocation>
        <location evidence="1">Chromosome</location>
        <location evidence="1">Centromere</location>
        <location evidence="1">Kinetochore</location>
    </subcellularLocation>
</comment>
<dbReference type="Pfam" id="PF08311">
    <property type="entry name" value="Mad3_BUB1_I"/>
    <property type="match status" value="1"/>
</dbReference>
<keyword evidence="8" id="KW-0418">Kinase</keyword>
<keyword evidence="4" id="KW-0137">Centromere</keyword>
<dbReference type="PROSITE" id="PS00108">
    <property type="entry name" value="PROTEIN_KINASE_ST"/>
    <property type="match status" value="1"/>
</dbReference>
<dbReference type="Proteomes" id="UP000034841">
    <property type="component" value="Unassembled WGS sequence"/>
</dbReference>
<feature type="compositionally biased region" description="Basic and acidic residues" evidence="5">
    <location>
        <begin position="445"/>
        <end position="461"/>
    </location>
</feature>
<dbReference type="Gene3D" id="1.25.40.430">
    <property type="match status" value="1"/>
</dbReference>
<evidence type="ECO:0000259" key="7">
    <source>
        <dbReference type="PROSITE" id="PS51489"/>
    </source>
</evidence>
<feature type="compositionally biased region" description="Low complexity" evidence="5">
    <location>
        <begin position="796"/>
        <end position="812"/>
    </location>
</feature>
<dbReference type="OrthoDB" id="248495at2759"/>
<proteinExistence type="predicted"/>
<name>A0A0F8B1I8_CERFI</name>
<evidence type="ECO:0000259" key="6">
    <source>
        <dbReference type="PROSITE" id="PS50011"/>
    </source>
</evidence>
<dbReference type="InterPro" id="IPR011009">
    <property type="entry name" value="Kinase-like_dom_sf"/>
</dbReference>
<dbReference type="PANTHER" id="PTHR14030">
    <property type="entry name" value="MITOTIC CHECKPOINT SERINE/THREONINE-PROTEIN KINASE BUB1"/>
    <property type="match status" value="1"/>
</dbReference>
<dbReference type="InterPro" id="IPR015661">
    <property type="entry name" value="Bub1/Mad3"/>
</dbReference>
<feature type="domain" description="BUB1 N-terminal" evidence="7">
    <location>
        <begin position="63"/>
        <end position="222"/>
    </location>
</feature>
<dbReference type="PROSITE" id="PS51489">
    <property type="entry name" value="BUB1_N"/>
    <property type="match status" value="1"/>
</dbReference>
<feature type="compositionally biased region" description="Pro residues" evidence="5">
    <location>
        <begin position="816"/>
        <end position="827"/>
    </location>
</feature>
<dbReference type="EC" id="2.7.11.1" evidence="8"/>
<feature type="region of interest" description="Disordered" evidence="5">
    <location>
        <begin position="17"/>
        <end position="60"/>
    </location>
</feature>
<evidence type="ECO:0000256" key="4">
    <source>
        <dbReference type="ARBA" id="ARBA00023328"/>
    </source>
</evidence>
<dbReference type="GO" id="GO:0051754">
    <property type="term" value="P:meiotic sister chromatid cohesion, centromeric"/>
    <property type="evidence" value="ECO:0007669"/>
    <property type="project" value="TreeGrafter"/>
</dbReference>
<dbReference type="GO" id="GO:0005634">
    <property type="term" value="C:nucleus"/>
    <property type="evidence" value="ECO:0007669"/>
    <property type="project" value="TreeGrafter"/>
</dbReference>
<evidence type="ECO:0000256" key="5">
    <source>
        <dbReference type="SAM" id="MobiDB-lite"/>
    </source>
</evidence>
<keyword evidence="3" id="KW-0995">Kinetochore</keyword>
<evidence type="ECO:0000313" key="8">
    <source>
        <dbReference type="EMBL" id="KKF95056.1"/>
    </source>
</evidence>
<dbReference type="Gene3D" id="1.10.510.10">
    <property type="entry name" value="Transferase(Phosphotransferase) domain 1"/>
    <property type="match status" value="1"/>
</dbReference>
<feature type="compositionally biased region" description="Acidic residues" evidence="5">
    <location>
        <begin position="730"/>
        <end position="763"/>
    </location>
</feature>
<feature type="compositionally biased region" description="Polar residues" evidence="5">
    <location>
        <begin position="773"/>
        <end position="790"/>
    </location>
</feature>
<sequence length="1395" mass="156838">MSDAQDPVDFEILEGQKENIQSLPGGRSARKLAQLYSPNPLKPLSTPNPADTQDAHSAKRAEFEQEVAAIDESDDPLDVYDRYVRWTLEAYPSAQATPQSQLDQLLERATKSFVSSAQYRNDPRYLKMWVYYIQFFSDAPRETFLFLSRHGIGESLALFYEEYATWLEGQSRWAQAEEVYKLGIECEARPQARLLRKFKEFEHRMSEQPAESVRPTSPAIPPVRAALAAKVDPFAIAMLPDDPQVPRPSAGLPGYASPKANKTKGKMAIFSDSNAKEPAMGERATAGSRGWDSIGSLSERKKENVIEPKPWAGETLKAGGKKPSGPKMAIFKDTSQKSKIHSSQPSQTVFDQLSQYKISSASDQVVVNPRTGKMERILVDLEVIYPQPDVRGAELSFEEVWARNRGWLDRSWEEEEGEEREMTMVDVDESVSQYDESFILQQQRLQHEEEQRRQQEQEQQKKPVQRQKKLEMYHDDTSISRDENSPIQGTSRLEHQNMAVCRDSPEGRPHKMQIHRDGVVPQKQKLSIHRDDEPVVPKKQKMAIHRDEFVDEENRLVSSLSSPVARPPVQKIPIHRDEPVDENGMVIQQQQKPAKSKKKIMDYNETQIIKAKLDSPSRPKISKRKSIAADPTMTIHTKSATDDIYDIFNAPLPSKTGDKGGSDDDEEYDSDEYESDGESMGTTRNVDLEDSDDDDAKSDWSDYTVKKKASGLDDLTCKTNPDFTVRGVIDDEEEEEEEDDGDDDDDESDEEEEGETEAEEQSEISEMRGPDEGNQSSQFSEQEPSLQSVENDLVAQTGQQTQQQQSHTITHTKFIPVPPEDYVPPTRPYRDPAEVANNRLPFMTPITERTEMSLDFQQTQGKTPSRSRGTMHSMPEEDEDEDEDEDEEKAYNPTTDLNEAMSSPLIDMGKSPISYNTKIAQPAFPKPTTKALAPKGPIIKDLQINPMDEGIRSQILDKTRPPLATYVGFFDHRDQNYEKGNEIRRFARAMSKAKSSGDHLAGPVIRLPDSQGMYTVKKELGAGAFAPVYLVENSAPYSSQADEAIVLLGPKAPLSRHRNHLEALKMETPPSLWEFFMMRLTHNRLGPQDRAAASLSYAHELHLYRDEGFLVLPYHPHGTLLDVVNHFRAEPSGVMDEQLAMFFSIELLRTVEALHSKAIMHGDLKADNCLLRIDAASSASGPASALATFGSAGSPDPETTVLTSQYHIDGSGGWATRGVTLIDFGRGIDMRAFVADQVQFIADWKTTSQDCAEMREGRSWTWHIDYHGLAGIIHTLLFGKYIETVRMDQGPGTTGGISGTAVGGPLNIGIGSRKYRIRESLKRYWQTDIWAECFDLLLNPGHFVERDGEGGRMPVTRGLKRVRESMEEWLSANCERGAGLKTLVNKVEAFAKGRR</sequence>
<reference evidence="8 9" key="1">
    <citation type="submission" date="2015-04" db="EMBL/GenBank/DDBJ databases">
        <title>Genome sequence of Ceratocystis platani, a major pathogen of plane trees.</title>
        <authorList>
            <person name="Belbahri L."/>
        </authorList>
    </citation>
    <scope>NUCLEOTIDE SEQUENCE [LARGE SCALE GENOMIC DNA]</scope>
    <source>
        <strain evidence="8 9">CFO</strain>
    </source>
</reference>
<accession>A0A0F8B1I8</accession>
<dbReference type="SUPFAM" id="SSF56112">
    <property type="entry name" value="Protein kinase-like (PK-like)"/>
    <property type="match status" value="1"/>
</dbReference>
<evidence type="ECO:0000313" key="9">
    <source>
        <dbReference type="Proteomes" id="UP000034841"/>
    </source>
</evidence>
<keyword evidence="8" id="KW-0808">Transferase</keyword>
<feature type="compositionally biased region" description="Acidic residues" evidence="5">
    <location>
        <begin position="663"/>
        <end position="677"/>
    </location>
</feature>
<keyword evidence="2" id="KW-0158">Chromosome</keyword>
<dbReference type="InterPro" id="IPR008271">
    <property type="entry name" value="Ser/Thr_kinase_AS"/>
</dbReference>
<evidence type="ECO:0000256" key="3">
    <source>
        <dbReference type="ARBA" id="ARBA00022838"/>
    </source>
</evidence>
<dbReference type="CDD" id="cd13981">
    <property type="entry name" value="STKc_Bub1_BubR1"/>
    <property type="match status" value="1"/>
</dbReference>
<gene>
    <name evidence="8" type="primary">bub1</name>
    <name evidence="8" type="ORF">CFO_g2581</name>
</gene>
<keyword evidence="9" id="KW-1185">Reference proteome</keyword>
<dbReference type="SMART" id="SM00777">
    <property type="entry name" value="Mad3_BUB1_I"/>
    <property type="match status" value="1"/>
</dbReference>
<dbReference type="InterPro" id="IPR012572">
    <property type="entry name" value="Mad3/Bub1_II"/>
</dbReference>
<protein>
    <submittedName>
        <fullName evidence="8">Checkpoint serine/threonine-protein kinase bub1</fullName>
        <ecNumber evidence="8">2.7.11.1</ecNumber>
    </submittedName>
</protein>
<dbReference type="GO" id="GO:0032991">
    <property type="term" value="C:protein-containing complex"/>
    <property type="evidence" value="ECO:0007669"/>
    <property type="project" value="UniProtKB-ARBA"/>
</dbReference>
<dbReference type="InterPro" id="IPR000719">
    <property type="entry name" value="Prot_kinase_dom"/>
</dbReference>
<dbReference type="Pfam" id="PF08171">
    <property type="entry name" value="Mad3_BUB1_II"/>
    <property type="match status" value="1"/>
</dbReference>
<dbReference type="SMART" id="SM00220">
    <property type="entry name" value="S_TKc"/>
    <property type="match status" value="1"/>
</dbReference>
<feature type="region of interest" description="Disordered" evidence="5">
    <location>
        <begin position="505"/>
        <end position="541"/>
    </location>
</feature>
<feature type="region of interest" description="Disordered" evidence="5">
    <location>
        <begin position="557"/>
        <end position="890"/>
    </location>
</feature>
<dbReference type="FunFam" id="1.25.40.430:FF:000003">
    <property type="entry name" value="Checkpoint serine/threonine-protein kinase BUB1"/>
    <property type="match status" value="1"/>
</dbReference>
<dbReference type="EMBL" id="LBBL01000123">
    <property type="protein sequence ID" value="KKF95056.1"/>
    <property type="molecule type" value="Genomic_DNA"/>
</dbReference>
<feature type="compositionally biased region" description="Polar residues" evidence="5">
    <location>
        <begin position="855"/>
        <end position="870"/>
    </location>
</feature>
<evidence type="ECO:0000256" key="2">
    <source>
        <dbReference type="ARBA" id="ARBA00022454"/>
    </source>
</evidence>
<feature type="compositionally biased region" description="Basic and acidic residues" evidence="5">
    <location>
        <begin position="505"/>
        <end position="518"/>
    </location>
</feature>
<feature type="compositionally biased region" description="Acidic residues" evidence="5">
    <location>
        <begin position="876"/>
        <end position="888"/>
    </location>
</feature>
<feature type="domain" description="Protein kinase" evidence="6">
    <location>
        <begin position="1014"/>
        <end position="1395"/>
    </location>
</feature>
<evidence type="ECO:0000256" key="1">
    <source>
        <dbReference type="ARBA" id="ARBA00004629"/>
    </source>
</evidence>
<comment type="caution">
    <text evidence="8">The sequence shown here is derived from an EMBL/GenBank/DDBJ whole genome shotgun (WGS) entry which is preliminary data.</text>
</comment>
<organism evidence="8 9">
    <name type="scientific">Ceratocystis fimbriata f. sp. platani</name>
    <dbReference type="NCBI Taxonomy" id="88771"/>
    <lineage>
        <taxon>Eukaryota</taxon>
        <taxon>Fungi</taxon>
        <taxon>Dikarya</taxon>
        <taxon>Ascomycota</taxon>
        <taxon>Pezizomycotina</taxon>
        <taxon>Sordariomycetes</taxon>
        <taxon>Hypocreomycetidae</taxon>
        <taxon>Microascales</taxon>
        <taxon>Ceratocystidaceae</taxon>
        <taxon>Ceratocystis</taxon>
    </lineage>
</organism>